<organism evidence="2 3">
    <name type="scientific">Baudoinia panamericana (strain UAMH 10762)</name>
    <name type="common">Angels' share fungus</name>
    <name type="synonym">Baudoinia compniacensis (strain UAMH 10762)</name>
    <dbReference type="NCBI Taxonomy" id="717646"/>
    <lineage>
        <taxon>Eukaryota</taxon>
        <taxon>Fungi</taxon>
        <taxon>Dikarya</taxon>
        <taxon>Ascomycota</taxon>
        <taxon>Pezizomycotina</taxon>
        <taxon>Dothideomycetes</taxon>
        <taxon>Dothideomycetidae</taxon>
        <taxon>Mycosphaerellales</taxon>
        <taxon>Teratosphaeriaceae</taxon>
        <taxon>Baudoinia</taxon>
    </lineage>
</organism>
<evidence type="ECO:0000256" key="1">
    <source>
        <dbReference type="SAM" id="MobiDB-lite"/>
    </source>
</evidence>
<dbReference type="EMBL" id="KB445558">
    <property type="protein sequence ID" value="EMC94762.1"/>
    <property type="molecule type" value="Genomic_DNA"/>
</dbReference>
<evidence type="ECO:0000313" key="2">
    <source>
        <dbReference type="EMBL" id="EMC94762.1"/>
    </source>
</evidence>
<proteinExistence type="predicted"/>
<keyword evidence="3" id="KW-1185">Reference proteome</keyword>
<sequence>MILHAYLIVKRIAIIVDVPPSQHCRRTRRAVSSLWALQRYRPRPSFTHGKQASQHGSSGMVGGNDGGLGSGVMRARRAKGRCDTKEQCDSCAIPTASRRALGATSNVVQDG</sequence>
<dbReference type="AlphaFoldDB" id="M2LKG1"/>
<reference evidence="2 3" key="1">
    <citation type="journal article" date="2012" name="PLoS Pathog.">
        <title>Diverse lifestyles and strategies of plant pathogenesis encoded in the genomes of eighteen Dothideomycetes fungi.</title>
        <authorList>
            <person name="Ohm R.A."/>
            <person name="Feau N."/>
            <person name="Henrissat B."/>
            <person name="Schoch C.L."/>
            <person name="Horwitz B.A."/>
            <person name="Barry K.W."/>
            <person name="Condon B.J."/>
            <person name="Copeland A.C."/>
            <person name="Dhillon B."/>
            <person name="Glaser F."/>
            <person name="Hesse C.N."/>
            <person name="Kosti I."/>
            <person name="LaButti K."/>
            <person name="Lindquist E.A."/>
            <person name="Lucas S."/>
            <person name="Salamov A.A."/>
            <person name="Bradshaw R.E."/>
            <person name="Ciuffetti L."/>
            <person name="Hamelin R.C."/>
            <person name="Kema G.H.J."/>
            <person name="Lawrence C."/>
            <person name="Scott J.A."/>
            <person name="Spatafora J.W."/>
            <person name="Turgeon B.G."/>
            <person name="de Wit P.J.G.M."/>
            <person name="Zhong S."/>
            <person name="Goodwin S.B."/>
            <person name="Grigoriev I.V."/>
        </authorList>
    </citation>
    <scope>NUCLEOTIDE SEQUENCE [LARGE SCALE GENOMIC DNA]</scope>
    <source>
        <strain evidence="2 3">UAMH 10762</strain>
    </source>
</reference>
<feature type="compositionally biased region" description="Gly residues" evidence="1">
    <location>
        <begin position="59"/>
        <end position="70"/>
    </location>
</feature>
<dbReference type="GeneID" id="19115493"/>
<dbReference type="Proteomes" id="UP000011761">
    <property type="component" value="Unassembled WGS sequence"/>
</dbReference>
<dbReference type="KEGG" id="bcom:BAUCODRAFT_559204"/>
<protein>
    <submittedName>
        <fullName evidence="2">Uncharacterized protein</fullName>
    </submittedName>
</protein>
<evidence type="ECO:0000313" key="3">
    <source>
        <dbReference type="Proteomes" id="UP000011761"/>
    </source>
</evidence>
<accession>M2LKG1</accession>
<feature type="region of interest" description="Disordered" evidence="1">
    <location>
        <begin position="44"/>
        <end position="72"/>
    </location>
</feature>
<dbReference type="HOGENOM" id="CLU_2157909_0_0_1"/>
<dbReference type="RefSeq" id="XP_007678478.1">
    <property type="nucleotide sequence ID" value="XM_007680288.1"/>
</dbReference>
<gene>
    <name evidence="2" type="ORF">BAUCODRAFT_559204</name>
</gene>
<name>M2LKG1_BAUPA</name>